<dbReference type="Pfam" id="PF00821">
    <property type="entry name" value="PEPCK_GTP"/>
    <property type="match status" value="1"/>
</dbReference>
<dbReference type="Gene3D" id="3.90.228.20">
    <property type="match status" value="1"/>
</dbReference>
<dbReference type="InterPro" id="IPR013035">
    <property type="entry name" value="PEP_carboxykinase_C"/>
</dbReference>
<dbReference type="GO" id="GO:0006094">
    <property type="term" value="P:gluconeogenesis"/>
    <property type="evidence" value="ECO:0007669"/>
    <property type="project" value="InterPro"/>
</dbReference>
<comment type="caution">
    <text evidence="2">The sequence shown here is derived from an EMBL/GenBank/DDBJ whole genome shotgun (WGS) entry which is preliminary data.</text>
</comment>
<feature type="domain" description="Phosphoenolpyruvate carboxykinase C-terminal P-loop" evidence="1">
    <location>
        <begin position="7"/>
        <end position="91"/>
    </location>
</feature>
<reference evidence="2" key="1">
    <citation type="journal article" date="2014" name="Front. Microbiol.">
        <title>High frequency of phylogenetically diverse reductive dehalogenase-homologous genes in deep subseafloor sedimentary metagenomes.</title>
        <authorList>
            <person name="Kawai M."/>
            <person name="Futagami T."/>
            <person name="Toyoda A."/>
            <person name="Takaki Y."/>
            <person name="Nishi S."/>
            <person name="Hori S."/>
            <person name="Arai W."/>
            <person name="Tsubouchi T."/>
            <person name="Morono Y."/>
            <person name="Uchiyama I."/>
            <person name="Ito T."/>
            <person name="Fujiyama A."/>
            <person name="Inagaki F."/>
            <person name="Takami H."/>
        </authorList>
    </citation>
    <scope>NUCLEOTIDE SEQUENCE</scope>
    <source>
        <strain evidence="2">Expedition CK06-06</strain>
    </source>
</reference>
<gene>
    <name evidence="2" type="ORF">S01H4_37562</name>
</gene>
<dbReference type="SUPFAM" id="SSF53795">
    <property type="entry name" value="PEP carboxykinase-like"/>
    <property type="match status" value="1"/>
</dbReference>
<evidence type="ECO:0000259" key="1">
    <source>
        <dbReference type="Pfam" id="PF00821"/>
    </source>
</evidence>
<accession>X1CYW1</accession>
<dbReference type="GO" id="GO:0004611">
    <property type="term" value="F:phosphoenolpyruvate carboxykinase activity"/>
    <property type="evidence" value="ECO:0007669"/>
    <property type="project" value="InterPro"/>
</dbReference>
<organism evidence="2">
    <name type="scientific">marine sediment metagenome</name>
    <dbReference type="NCBI Taxonomy" id="412755"/>
    <lineage>
        <taxon>unclassified sequences</taxon>
        <taxon>metagenomes</taxon>
        <taxon>ecological metagenomes</taxon>
    </lineage>
</organism>
<proteinExistence type="predicted"/>
<protein>
    <recommendedName>
        <fullName evidence="1">Phosphoenolpyruvate carboxykinase C-terminal P-loop domain-containing protein</fullName>
    </recommendedName>
</protein>
<sequence>LDKLCWVIWAEGRANGDFKAIETPIGYIPEYSDLQLLFKQYLDKEYTEKDYIEQFSIRPNKLLDKLDRIETMYKKEKDVPKFFWNILKNQRISLRNLLKEYSMEDISPILLKK</sequence>
<dbReference type="AlphaFoldDB" id="X1CYW1"/>
<evidence type="ECO:0000313" key="2">
    <source>
        <dbReference type="EMBL" id="GAH01225.1"/>
    </source>
</evidence>
<dbReference type="InterPro" id="IPR035077">
    <property type="entry name" value="PEP_carboxykinase_GTP_C"/>
</dbReference>
<dbReference type="GO" id="GO:0017076">
    <property type="term" value="F:purine nucleotide binding"/>
    <property type="evidence" value="ECO:0007669"/>
    <property type="project" value="InterPro"/>
</dbReference>
<dbReference type="EMBL" id="BART01020193">
    <property type="protein sequence ID" value="GAH01225.1"/>
    <property type="molecule type" value="Genomic_DNA"/>
</dbReference>
<feature type="non-terminal residue" evidence="2">
    <location>
        <position position="1"/>
    </location>
</feature>
<name>X1CYW1_9ZZZZ</name>